<gene>
    <name evidence="1" type="ORF">QJS10_CPB12g00705</name>
</gene>
<reference evidence="1" key="2">
    <citation type="submission" date="2023-06" db="EMBL/GenBank/DDBJ databases">
        <authorList>
            <person name="Ma L."/>
            <person name="Liu K.-W."/>
            <person name="Li Z."/>
            <person name="Hsiao Y.-Y."/>
            <person name="Qi Y."/>
            <person name="Fu T."/>
            <person name="Tang G."/>
            <person name="Zhang D."/>
            <person name="Sun W.-H."/>
            <person name="Liu D.-K."/>
            <person name="Li Y."/>
            <person name="Chen G.-Z."/>
            <person name="Liu X.-D."/>
            <person name="Liao X.-Y."/>
            <person name="Jiang Y.-T."/>
            <person name="Yu X."/>
            <person name="Hao Y."/>
            <person name="Huang J."/>
            <person name="Zhao X.-W."/>
            <person name="Ke S."/>
            <person name="Chen Y.-Y."/>
            <person name="Wu W.-L."/>
            <person name="Hsu J.-L."/>
            <person name="Lin Y.-F."/>
            <person name="Huang M.-D."/>
            <person name="Li C.-Y."/>
            <person name="Huang L."/>
            <person name="Wang Z.-W."/>
            <person name="Zhao X."/>
            <person name="Zhong W.-Y."/>
            <person name="Peng D.-H."/>
            <person name="Ahmad S."/>
            <person name="Lan S."/>
            <person name="Zhang J.-S."/>
            <person name="Tsai W.-C."/>
            <person name="Van De Peer Y."/>
            <person name="Liu Z.-J."/>
        </authorList>
    </citation>
    <scope>NUCLEOTIDE SEQUENCE</scope>
    <source>
        <strain evidence="1">CP</strain>
        <tissue evidence="1">Leaves</tissue>
    </source>
</reference>
<dbReference type="EMBL" id="JAUJYO010000012">
    <property type="protein sequence ID" value="KAK1301637.1"/>
    <property type="molecule type" value="Genomic_DNA"/>
</dbReference>
<sequence>MVRVRHIHVATCSDKSTDLCRPSETHFDWTSVDTYSDSSMDFCRPTEEHFDWTLSNWDEFDLGGLVIFFRKADDEFDLGGLGKPIASNLGQADQRYEELCKDFKANQSRPSLSIRSPMLEYASEEQILSGGGGGGDAEGEGPVAIGFRLLFRSQDRDDAVEIGIFGEKKLKEFWGSAVEQELRLEEYIAQTNNRNKCFSNKDERVIELL</sequence>
<evidence type="ECO:0000313" key="2">
    <source>
        <dbReference type="Proteomes" id="UP001180020"/>
    </source>
</evidence>
<comment type="caution">
    <text evidence="1">The sequence shown here is derived from an EMBL/GenBank/DDBJ whole genome shotgun (WGS) entry which is preliminary data.</text>
</comment>
<dbReference type="Proteomes" id="UP001180020">
    <property type="component" value="Unassembled WGS sequence"/>
</dbReference>
<dbReference type="AlphaFoldDB" id="A0AAV9DL37"/>
<keyword evidence="2" id="KW-1185">Reference proteome</keyword>
<reference evidence="1" key="1">
    <citation type="journal article" date="2023" name="Nat. Commun.">
        <title>Diploid and tetraploid genomes of Acorus and the evolution of monocots.</title>
        <authorList>
            <person name="Ma L."/>
            <person name="Liu K.W."/>
            <person name="Li Z."/>
            <person name="Hsiao Y.Y."/>
            <person name="Qi Y."/>
            <person name="Fu T."/>
            <person name="Tang G.D."/>
            <person name="Zhang D."/>
            <person name="Sun W.H."/>
            <person name="Liu D.K."/>
            <person name="Li Y."/>
            <person name="Chen G.Z."/>
            <person name="Liu X.D."/>
            <person name="Liao X.Y."/>
            <person name="Jiang Y.T."/>
            <person name="Yu X."/>
            <person name="Hao Y."/>
            <person name="Huang J."/>
            <person name="Zhao X.W."/>
            <person name="Ke S."/>
            <person name="Chen Y.Y."/>
            <person name="Wu W.L."/>
            <person name="Hsu J.L."/>
            <person name="Lin Y.F."/>
            <person name="Huang M.D."/>
            <person name="Li C.Y."/>
            <person name="Huang L."/>
            <person name="Wang Z.W."/>
            <person name="Zhao X."/>
            <person name="Zhong W.Y."/>
            <person name="Peng D.H."/>
            <person name="Ahmad S."/>
            <person name="Lan S."/>
            <person name="Zhang J.S."/>
            <person name="Tsai W.C."/>
            <person name="Van de Peer Y."/>
            <person name="Liu Z.J."/>
        </authorList>
    </citation>
    <scope>NUCLEOTIDE SEQUENCE</scope>
    <source>
        <strain evidence="1">CP</strain>
    </source>
</reference>
<accession>A0AAV9DL37</accession>
<organism evidence="1 2">
    <name type="scientific">Acorus calamus</name>
    <name type="common">Sweet flag</name>
    <dbReference type="NCBI Taxonomy" id="4465"/>
    <lineage>
        <taxon>Eukaryota</taxon>
        <taxon>Viridiplantae</taxon>
        <taxon>Streptophyta</taxon>
        <taxon>Embryophyta</taxon>
        <taxon>Tracheophyta</taxon>
        <taxon>Spermatophyta</taxon>
        <taxon>Magnoliopsida</taxon>
        <taxon>Liliopsida</taxon>
        <taxon>Acoraceae</taxon>
        <taxon>Acorus</taxon>
    </lineage>
</organism>
<protein>
    <submittedName>
        <fullName evidence="1">Uncharacterized protein</fullName>
    </submittedName>
</protein>
<name>A0AAV9DL37_ACOCL</name>
<proteinExistence type="predicted"/>
<evidence type="ECO:0000313" key="1">
    <source>
        <dbReference type="EMBL" id="KAK1301637.1"/>
    </source>
</evidence>